<reference evidence="2" key="1">
    <citation type="journal article" date="2011" name="Plant Cell">
        <title>Transcriptional programming and functional interactions within the Phytophthora sojae RXLR effector repertoire.</title>
        <authorList>
            <person name="Wang Q."/>
            <person name="Han C."/>
            <person name="Ferreira A.O."/>
            <person name="Yu X."/>
            <person name="Ye W."/>
            <person name="Tripathy S."/>
            <person name="Kale S.D."/>
            <person name="Gu B."/>
            <person name="Sheng Y."/>
            <person name="Sui Y."/>
            <person name="Wang X."/>
            <person name="Zhang Z."/>
            <person name="Cheng B."/>
            <person name="Dong S."/>
            <person name="Shan W."/>
            <person name="Zheng X."/>
            <person name="Dou D."/>
            <person name="Tyler B.M."/>
            <person name="Wang Y."/>
        </authorList>
    </citation>
    <scope>NUCLEOTIDE SEQUENCE</scope>
    <source>
        <strain evidence="2">P7064</strain>
        <strain evidence="3">P7076</strain>
    </source>
</reference>
<dbReference type="KEGG" id="psoj:PHYSODRAFT_286276"/>
<gene>
    <name evidence="2" type="primary">Avh</name>
</gene>
<feature type="signal peptide" evidence="1">
    <location>
        <begin position="1"/>
        <end position="24"/>
    </location>
</feature>
<feature type="chain" id="PRO_5007653006" evidence="1">
    <location>
        <begin position="25"/>
        <end position="232"/>
    </location>
</feature>
<dbReference type="HOGENOM" id="CLU_071191_1_0_1"/>
<keyword evidence="1" id="KW-0732">Signal</keyword>
<dbReference type="VEuPathDB" id="FungiDB:PHYSODRAFT_286276"/>
<protein>
    <submittedName>
        <fullName evidence="2">Avh140</fullName>
    </submittedName>
</protein>
<dbReference type="SMR" id="E0W524"/>
<evidence type="ECO:0000313" key="2">
    <source>
        <dbReference type="EMBL" id="AEK80732.1"/>
    </source>
</evidence>
<sequence>MHWYCVWLVAMLVACDLLVTGAQAEFPSVASLDHAPLARKRVSVDGGRQLRSVPDSSETEENGVWSWIVKHYQMKAWVANGTPPKQVMKELGLLGLRGNALTTHPNYERYLQFERKVMKDAIYEGVDTITLWTKWNLGQMSEAERQTFALYKEYATLYDKLYYANRNSFVDELPILTRSTPGEMEVKLDIWAELIRSNKYVHEMLGLTGKPEKVVMANPYYKRFFELTSSKQ</sequence>
<dbReference type="AlphaFoldDB" id="E0W524"/>
<name>E0W524_PHYSO</name>
<dbReference type="OrthoDB" id="97973at2759"/>
<dbReference type="EMBL" id="JN253921">
    <property type="protein sequence ID" value="AEK80734.1"/>
    <property type="molecule type" value="Genomic_DNA"/>
</dbReference>
<dbReference type="EMBL" id="JN253919">
    <property type="protein sequence ID" value="AEK80732.1"/>
    <property type="molecule type" value="Genomic_DNA"/>
</dbReference>
<accession>E0W524</accession>
<evidence type="ECO:0000313" key="3">
    <source>
        <dbReference type="EMBL" id="AEK80734.1"/>
    </source>
</evidence>
<organism evidence="2">
    <name type="scientific">Phytophthora sojae</name>
    <name type="common">Soybean stem and root rot agent</name>
    <name type="synonym">Phytophthora megasperma f. sp. glycines</name>
    <dbReference type="NCBI Taxonomy" id="67593"/>
    <lineage>
        <taxon>Eukaryota</taxon>
        <taxon>Sar</taxon>
        <taxon>Stramenopiles</taxon>
        <taxon>Oomycota</taxon>
        <taxon>Peronosporomycetes</taxon>
        <taxon>Peronosporales</taxon>
        <taxon>Peronosporaceae</taxon>
        <taxon>Phytophthora</taxon>
    </lineage>
</organism>
<proteinExistence type="predicted"/>
<evidence type="ECO:0000256" key="1">
    <source>
        <dbReference type="SAM" id="SignalP"/>
    </source>
</evidence>
<dbReference type="RefSeq" id="XP_009528987.1">
    <property type="nucleotide sequence ID" value="XM_009530692.1"/>
</dbReference>